<dbReference type="InterPro" id="IPR021324">
    <property type="entry name" value="DUF2929"/>
</dbReference>
<name>S1NJV4_9ENTE</name>
<keyword evidence="3" id="KW-1185">Reference proteome</keyword>
<evidence type="ECO:0000313" key="3">
    <source>
        <dbReference type="Proteomes" id="UP000014113"/>
    </source>
</evidence>
<evidence type="ECO:0000313" key="2">
    <source>
        <dbReference type="EMBL" id="EOW80461.1"/>
    </source>
</evidence>
<dbReference type="eggNOG" id="ENOG5033CMT">
    <property type="taxonomic scope" value="Bacteria"/>
</dbReference>
<dbReference type="EMBL" id="ASWJ01000008">
    <property type="protein sequence ID" value="EOW80461.1"/>
    <property type="molecule type" value="Genomic_DNA"/>
</dbReference>
<keyword evidence="1" id="KW-1133">Transmembrane helix</keyword>
<dbReference type="OrthoDB" id="2139526at2"/>
<accession>S1NJV4</accession>
<proteinExistence type="predicted"/>
<feature type="transmembrane region" description="Helical" evidence="1">
    <location>
        <begin position="28"/>
        <end position="51"/>
    </location>
</feature>
<organism evidence="2 3">
    <name type="scientific">Enterococcus columbae DSM 7374 = ATCC 51263</name>
    <dbReference type="NCBI Taxonomy" id="1121865"/>
    <lineage>
        <taxon>Bacteria</taxon>
        <taxon>Bacillati</taxon>
        <taxon>Bacillota</taxon>
        <taxon>Bacilli</taxon>
        <taxon>Lactobacillales</taxon>
        <taxon>Enterococcaceae</taxon>
        <taxon>Enterococcus</taxon>
    </lineage>
</organism>
<keyword evidence="1" id="KW-0812">Transmembrane</keyword>
<dbReference type="AlphaFoldDB" id="S1NJV4"/>
<dbReference type="RefSeq" id="WP_016183160.1">
    <property type="nucleotide sequence ID" value="NZ_JXKI01000001.1"/>
</dbReference>
<dbReference type="STRING" id="1121865.OMW_01017"/>
<evidence type="ECO:0008006" key="4">
    <source>
        <dbReference type="Google" id="ProtNLM"/>
    </source>
</evidence>
<reference evidence="2 3" key="1">
    <citation type="submission" date="2013-03" db="EMBL/GenBank/DDBJ databases">
        <title>The Genome Sequence of Enterococcus columbae ATCC_51263 (PacBio/Illumina hybrid assembly).</title>
        <authorList>
            <consortium name="The Broad Institute Genomics Platform"/>
            <consortium name="The Broad Institute Genome Sequencing Center for Infectious Disease"/>
            <person name="Earl A."/>
            <person name="Russ C."/>
            <person name="Gilmore M."/>
            <person name="Surin D."/>
            <person name="Walker B."/>
            <person name="Young S."/>
            <person name="Zeng Q."/>
            <person name="Gargeya S."/>
            <person name="Fitzgerald M."/>
            <person name="Haas B."/>
            <person name="Abouelleil A."/>
            <person name="Allen A.W."/>
            <person name="Alvarado L."/>
            <person name="Arachchi H.M."/>
            <person name="Berlin A.M."/>
            <person name="Chapman S.B."/>
            <person name="Gainer-Dewar J."/>
            <person name="Goldberg J."/>
            <person name="Griggs A."/>
            <person name="Gujja S."/>
            <person name="Hansen M."/>
            <person name="Howarth C."/>
            <person name="Imamovic A."/>
            <person name="Ireland A."/>
            <person name="Larimer J."/>
            <person name="McCowan C."/>
            <person name="Murphy C."/>
            <person name="Pearson M."/>
            <person name="Poon T.W."/>
            <person name="Priest M."/>
            <person name="Roberts A."/>
            <person name="Saif S."/>
            <person name="Shea T."/>
            <person name="Sisk P."/>
            <person name="Sykes S."/>
            <person name="Wortman J."/>
            <person name="Nusbaum C."/>
            <person name="Birren B."/>
        </authorList>
    </citation>
    <scope>NUCLEOTIDE SEQUENCE [LARGE SCALE GENOMIC DNA]</scope>
    <source>
        <strain evidence="2 3">ATCC 51263</strain>
    </source>
</reference>
<protein>
    <recommendedName>
        <fullName evidence="4">DUF2929 domain-containing protein</fullName>
    </recommendedName>
</protein>
<dbReference type="Pfam" id="PF11151">
    <property type="entry name" value="DUF2929"/>
    <property type="match status" value="1"/>
</dbReference>
<gene>
    <name evidence="2" type="ORF">I568_01637</name>
</gene>
<dbReference type="Proteomes" id="UP000014113">
    <property type="component" value="Unassembled WGS sequence"/>
</dbReference>
<comment type="caution">
    <text evidence="2">The sequence shown here is derived from an EMBL/GenBank/DDBJ whole genome shotgun (WGS) entry which is preliminary data.</text>
</comment>
<sequence>MRYIVTLIWAFVLGQVVGYLGSALSGGQYNFLVTTEMSLLLGVIVILIASVSSPKKAK</sequence>
<keyword evidence="1" id="KW-0472">Membrane</keyword>
<dbReference type="PATRIC" id="fig|1121865.3.peg.989"/>
<evidence type="ECO:0000256" key="1">
    <source>
        <dbReference type="SAM" id="Phobius"/>
    </source>
</evidence>